<dbReference type="PANTHER" id="PTHR35936:SF25">
    <property type="entry name" value="ABC TRANSPORTER SUBSTRATE-BINDING PROTEIN"/>
    <property type="match status" value="1"/>
</dbReference>
<evidence type="ECO:0000256" key="2">
    <source>
        <dbReference type="ARBA" id="ARBA00022729"/>
    </source>
</evidence>
<feature type="chain" id="PRO_5047135121" evidence="3">
    <location>
        <begin position="30"/>
        <end position="251"/>
    </location>
</feature>
<evidence type="ECO:0000256" key="3">
    <source>
        <dbReference type="SAM" id="SignalP"/>
    </source>
</evidence>
<sequence length="251" mass="28475">MIKQCWQYKHLVRFALFALCLTSQQSTFAEPLKYNITGSYSWYPYFIGNQAEDPGIITELIPMILDMAEIKAEILTLSPKRTNHALETGLLDFDIVSPSWFEKQDLGPLFVKSAPIMQITEYVVTLPENASKYNEISQIKGKEIGTVRGYLYHDDQDFIRADFTSEQELIKALDKHRVDAIIAGNYPALYWSTQLRIPVVLAAVHSDGELVIRLRKEHANLLPALNQAIAQLKANGKVEQIIQKYTQSLAS</sequence>
<organism evidence="5 6">
    <name type="scientific">Shewanella cutis</name>
    <dbReference type="NCBI Taxonomy" id="2766780"/>
    <lineage>
        <taxon>Bacteria</taxon>
        <taxon>Pseudomonadati</taxon>
        <taxon>Pseudomonadota</taxon>
        <taxon>Gammaproteobacteria</taxon>
        <taxon>Alteromonadales</taxon>
        <taxon>Shewanellaceae</taxon>
        <taxon>Shewanella</taxon>
    </lineage>
</organism>
<name>A0ABS9QY33_9GAMM</name>
<gene>
    <name evidence="5" type="ORF">H9J30_15340</name>
</gene>
<protein>
    <submittedName>
        <fullName evidence="5">Transporter substrate-binding domain-containing protein</fullName>
    </submittedName>
</protein>
<dbReference type="Gene3D" id="3.40.190.10">
    <property type="entry name" value="Periplasmic binding protein-like II"/>
    <property type="match status" value="2"/>
</dbReference>
<accession>A0ABS9QY33</accession>
<comment type="caution">
    <text evidence="5">The sequence shown here is derived from an EMBL/GenBank/DDBJ whole genome shotgun (WGS) entry which is preliminary data.</text>
</comment>
<dbReference type="Proteomes" id="UP000829384">
    <property type="component" value="Unassembled WGS sequence"/>
</dbReference>
<feature type="signal peptide" evidence="3">
    <location>
        <begin position="1"/>
        <end position="29"/>
    </location>
</feature>
<evidence type="ECO:0000313" key="6">
    <source>
        <dbReference type="Proteomes" id="UP000829384"/>
    </source>
</evidence>
<feature type="domain" description="Solute-binding protein family 3/N-terminal" evidence="4">
    <location>
        <begin position="41"/>
        <end position="247"/>
    </location>
</feature>
<keyword evidence="2 3" id="KW-0732">Signal</keyword>
<dbReference type="RefSeq" id="WP_240131781.1">
    <property type="nucleotide sequence ID" value="NZ_JACSDI010000012.1"/>
</dbReference>
<evidence type="ECO:0000313" key="5">
    <source>
        <dbReference type="EMBL" id="MCG9965278.1"/>
    </source>
</evidence>
<proteinExistence type="inferred from homology"/>
<dbReference type="Pfam" id="PF00497">
    <property type="entry name" value="SBP_bac_3"/>
    <property type="match status" value="1"/>
</dbReference>
<dbReference type="PANTHER" id="PTHR35936">
    <property type="entry name" value="MEMBRANE-BOUND LYTIC MUREIN TRANSGLYCOSYLASE F"/>
    <property type="match status" value="1"/>
</dbReference>
<comment type="similarity">
    <text evidence="1">Belongs to the bacterial solute-binding protein 3 family.</text>
</comment>
<dbReference type="EMBL" id="JACSDI010000012">
    <property type="protein sequence ID" value="MCG9965278.1"/>
    <property type="molecule type" value="Genomic_DNA"/>
</dbReference>
<dbReference type="SUPFAM" id="SSF53850">
    <property type="entry name" value="Periplasmic binding protein-like II"/>
    <property type="match status" value="1"/>
</dbReference>
<keyword evidence="6" id="KW-1185">Reference proteome</keyword>
<reference evidence="5 6" key="1">
    <citation type="submission" date="2020-08" db="EMBL/GenBank/DDBJ databases">
        <title>Whole genome sequence of Shewanella sp strain PS-2.</title>
        <authorList>
            <person name="Das S.K."/>
        </authorList>
    </citation>
    <scope>NUCLEOTIDE SEQUENCE [LARGE SCALE GENOMIC DNA]</scope>
    <source>
        <strain evidence="5 6">PS-2</strain>
    </source>
</reference>
<evidence type="ECO:0000259" key="4">
    <source>
        <dbReference type="Pfam" id="PF00497"/>
    </source>
</evidence>
<dbReference type="InterPro" id="IPR001638">
    <property type="entry name" value="Solute-binding_3/MltF_N"/>
</dbReference>
<evidence type="ECO:0000256" key="1">
    <source>
        <dbReference type="ARBA" id="ARBA00010333"/>
    </source>
</evidence>